<keyword evidence="1" id="KW-0812">Transmembrane</keyword>
<reference evidence="2" key="2">
    <citation type="journal article" date="2007" name="Gene">
        <title>Three divergent mitochondrial genomes from California populations of the copepod Tigriopus californicus.</title>
        <authorList>
            <person name="Burton R.S."/>
            <person name="Byrne R.J."/>
            <person name="Rawson P.D."/>
        </authorList>
    </citation>
    <scope>NUCLEOTIDE SEQUENCE</scope>
    <source>
        <strain evidence="2">AB81</strain>
    </source>
</reference>
<feature type="transmembrane region" description="Helical" evidence="1">
    <location>
        <begin position="36"/>
        <end position="59"/>
    </location>
</feature>
<dbReference type="EMBL" id="DQ917373">
    <property type="protein sequence ID" value="ABK79919.1"/>
    <property type="molecule type" value="Genomic_DNA"/>
</dbReference>
<keyword evidence="1" id="KW-0472">Membrane</keyword>
<name>A2T593_TIGCA</name>
<reference evidence="2" key="1">
    <citation type="submission" date="2006-08" db="EMBL/GenBank/DDBJ databases">
        <authorList>
            <person name="Burton R."/>
            <person name="Byrne R."/>
            <person name="Rawson P."/>
        </authorList>
    </citation>
    <scope>NUCLEOTIDE SEQUENCE</scope>
    <source>
        <strain evidence="2">AB81</strain>
    </source>
</reference>
<organism evidence="2">
    <name type="scientific">Tigriopus californicus</name>
    <name type="common">Marine copepod</name>
    <dbReference type="NCBI Taxonomy" id="6832"/>
    <lineage>
        <taxon>Eukaryota</taxon>
        <taxon>Metazoa</taxon>
        <taxon>Ecdysozoa</taxon>
        <taxon>Arthropoda</taxon>
        <taxon>Crustacea</taxon>
        <taxon>Multicrustacea</taxon>
        <taxon>Hexanauplia</taxon>
        <taxon>Copepoda</taxon>
        <taxon>Harpacticoida</taxon>
        <taxon>Harpacticidae</taxon>
        <taxon>Tigriopus</taxon>
    </lineage>
</organism>
<gene>
    <name evidence="2" type="primary">nad4l</name>
</gene>
<feature type="transmembrane region" description="Helical" evidence="1">
    <location>
        <begin position="6"/>
        <end position="29"/>
    </location>
</feature>
<evidence type="ECO:0000256" key="1">
    <source>
        <dbReference type="SAM" id="Phobius"/>
    </source>
</evidence>
<proteinExistence type="predicted"/>
<accession>A2T593</accession>
<feature type="transmembrane region" description="Helical" evidence="1">
    <location>
        <begin position="65"/>
        <end position="87"/>
    </location>
</feature>
<evidence type="ECO:0000313" key="2">
    <source>
        <dbReference type="EMBL" id="ABK79919.1"/>
    </source>
</evidence>
<protein>
    <submittedName>
        <fullName evidence="2">NADH dehydrogenase subunit 4L</fullName>
    </submittedName>
</protein>
<keyword evidence="2" id="KW-0496">Mitochondrion</keyword>
<dbReference type="Gene3D" id="1.10.287.3510">
    <property type="match status" value="1"/>
</dbReference>
<geneLocation type="mitochondrion" evidence="2"/>
<dbReference type="AlphaFoldDB" id="A2T593"/>
<sequence length="100" mass="11433">MGFWGLLSFLWLSKVYNPWFFFGVVWFKFSMGGKNLLVLLLVLELVMVLSFIAGSFSVTQSNLNLLMSVYLSVMMVGESLLAMGMLIKFSRSYSKEMYSI</sequence>
<keyword evidence="1" id="KW-1133">Transmembrane helix</keyword>